<dbReference type="PROSITE" id="PS50994">
    <property type="entry name" value="INTEGRASE"/>
    <property type="match status" value="1"/>
</dbReference>
<feature type="domain" description="Integrase catalytic" evidence="1">
    <location>
        <begin position="1"/>
        <end position="158"/>
    </location>
</feature>
<dbReference type="GO" id="GO:0003676">
    <property type="term" value="F:nucleic acid binding"/>
    <property type="evidence" value="ECO:0007669"/>
    <property type="project" value="InterPro"/>
</dbReference>
<proteinExistence type="predicted"/>
<comment type="caution">
    <text evidence="2">The sequence shown here is derived from an EMBL/GenBank/DDBJ whole genome shotgun (WGS) entry which is preliminary data.</text>
</comment>
<evidence type="ECO:0000313" key="3">
    <source>
        <dbReference type="Proteomes" id="UP000257109"/>
    </source>
</evidence>
<dbReference type="InterPro" id="IPR036397">
    <property type="entry name" value="RNaseH_sf"/>
</dbReference>
<evidence type="ECO:0000259" key="1">
    <source>
        <dbReference type="PROSITE" id="PS50994"/>
    </source>
</evidence>
<dbReference type="EMBL" id="QJKJ01005414">
    <property type="protein sequence ID" value="RDX90366.1"/>
    <property type="molecule type" value="Genomic_DNA"/>
</dbReference>
<dbReference type="PANTHER" id="PTHR37984">
    <property type="entry name" value="PROTEIN CBG26694"/>
    <property type="match status" value="1"/>
</dbReference>
<dbReference type="InterPro" id="IPR012337">
    <property type="entry name" value="RNaseH-like_sf"/>
</dbReference>
<dbReference type="OrthoDB" id="1731372at2759"/>
<dbReference type="InterPro" id="IPR001584">
    <property type="entry name" value="Integrase_cat-core"/>
</dbReference>
<dbReference type="Pfam" id="PF00665">
    <property type="entry name" value="rve"/>
    <property type="match status" value="1"/>
</dbReference>
<dbReference type="InterPro" id="IPR050951">
    <property type="entry name" value="Retrovirus_Pol_polyprotein"/>
</dbReference>
<name>A0A371GIL0_MUCPR</name>
<feature type="non-terminal residue" evidence="2">
    <location>
        <position position="1"/>
    </location>
</feature>
<sequence length="186" mass="21087">MWGLDIIGPIEPKASNGHKFILVAIDYFTKWVEAASYPSVTKSIMVKFIRRDIICRYDLPAHIITNNGTNLNNKMMIELYVQFKIKHHNSTPYRPKMNGVVEATNKNIKKIVQKMVSPSSGRIGGGGMDLELARSTQPDRREWTPNYEGPYVVKHAFSRGALILIDSNGQELKHLVNTDAVKLFYP</sequence>
<reference evidence="2" key="1">
    <citation type="submission" date="2018-05" db="EMBL/GenBank/DDBJ databases">
        <title>Draft genome of Mucuna pruriens seed.</title>
        <authorList>
            <person name="Nnadi N.E."/>
            <person name="Vos R."/>
            <person name="Hasami M.H."/>
            <person name="Devisetty U.K."/>
            <person name="Aguiy J.C."/>
        </authorList>
    </citation>
    <scope>NUCLEOTIDE SEQUENCE [LARGE SCALE GENOMIC DNA]</scope>
    <source>
        <strain evidence="2">JCA_2017</strain>
    </source>
</reference>
<accession>A0A371GIL0</accession>
<dbReference type="Proteomes" id="UP000257109">
    <property type="component" value="Unassembled WGS sequence"/>
</dbReference>
<dbReference type="AlphaFoldDB" id="A0A371GIL0"/>
<keyword evidence="3" id="KW-1185">Reference proteome</keyword>
<dbReference type="Gene3D" id="3.30.420.10">
    <property type="entry name" value="Ribonuclease H-like superfamily/Ribonuclease H"/>
    <property type="match status" value="1"/>
</dbReference>
<dbReference type="GO" id="GO:0015074">
    <property type="term" value="P:DNA integration"/>
    <property type="evidence" value="ECO:0007669"/>
    <property type="project" value="InterPro"/>
</dbReference>
<dbReference type="PANTHER" id="PTHR37984:SF5">
    <property type="entry name" value="PROTEIN NYNRIN-LIKE"/>
    <property type="match status" value="1"/>
</dbReference>
<gene>
    <name evidence="2" type="primary">pol</name>
    <name evidence="2" type="ORF">CR513_27772</name>
</gene>
<organism evidence="2 3">
    <name type="scientific">Mucuna pruriens</name>
    <name type="common">Velvet bean</name>
    <name type="synonym">Dolichos pruriens</name>
    <dbReference type="NCBI Taxonomy" id="157652"/>
    <lineage>
        <taxon>Eukaryota</taxon>
        <taxon>Viridiplantae</taxon>
        <taxon>Streptophyta</taxon>
        <taxon>Embryophyta</taxon>
        <taxon>Tracheophyta</taxon>
        <taxon>Spermatophyta</taxon>
        <taxon>Magnoliopsida</taxon>
        <taxon>eudicotyledons</taxon>
        <taxon>Gunneridae</taxon>
        <taxon>Pentapetalae</taxon>
        <taxon>rosids</taxon>
        <taxon>fabids</taxon>
        <taxon>Fabales</taxon>
        <taxon>Fabaceae</taxon>
        <taxon>Papilionoideae</taxon>
        <taxon>50 kb inversion clade</taxon>
        <taxon>NPAAA clade</taxon>
        <taxon>indigoferoid/millettioid clade</taxon>
        <taxon>Phaseoleae</taxon>
        <taxon>Mucuna</taxon>
    </lineage>
</organism>
<evidence type="ECO:0000313" key="2">
    <source>
        <dbReference type="EMBL" id="RDX90366.1"/>
    </source>
</evidence>
<protein>
    <submittedName>
        <fullName evidence="2">Pol polyprotein</fullName>
    </submittedName>
</protein>
<dbReference type="SUPFAM" id="SSF53098">
    <property type="entry name" value="Ribonuclease H-like"/>
    <property type="match status" value="1"/>
</dbReference>